<dbReference type="EMBL" id="BAAAPU010000007">
    <property type="protein sequence ID" value="GAA1978092.1"/>
    <property type="molecule type" value="Genomic_DNA"/>
</dbReference>
<gene>
    <name evidence="1" type="ORF">GCM10009817_18190</name>
</gene>
<organism evidence="1 2">
    <name type="scientific">Terrabacter lapilli</name>
    <dbReference type="NCBI Taxonomy" id="436231"/>
    <lineage>
        <taxon>Bacteria</taxon>
        <taxon>Bacillati</taxon>
        <taxon>Actinomycetota</taxon>
        <taxon>Actinomycetes</taxon>
        <taxon>Micrococcales</taxon>
        <taxon>Intrasporangiaceae</taxon>
        <taxon>Terrabacter</taxon>
    </lineage>
</organism>
<evidence type="ECO:0000313" key="1">
    <source>
        <dbReference type="EMBL" id="GAA1978092.1"/>
    </source>
</evidence>
<reference evidence="1 2" key="1">
    <citation type="journal article" date="2019" name="Int. J. Syst. Evol. Microbiol.">
        <title>The Global Catalogue of Microorganisms (GCM) 10K type strain sequencing project: providing services to taxonomists for standard genome sequencing and annotation.</title>
        <authorList>
            <consortium name="The Broad Institute Genomics Platform"/>
            <consortium name="The Broad Institute Genome Sequencing Center for Infectious Disease"/>
            <person name="Wu L."/>
            <person name="Ma J."/>
        </authorList>
    </citation>
    <scope>NUCLEOTIDE SEQUENCE [LARGE SCALE GENOMIC DNA]</scope>
    <source>
        <strain evidence="1 2">JCM 15628</strain>
    </source>
</reference>
<dbReference type="RefSeq" id="WP_344060843.1">
    <property type="nucleotide sequence ID" value="NZ_BAAAPU010000007.1"/>
</dbReference>
<protein>
    <recommendedName>
        <fullName evidence="3">Immunity protein 35 of polymorphic toxin system</fullName>
    </recommendedName>
</protein>
<keyword evidence="2" id="KW-1185">Reference proteome</keyword>
<comment type="caution">
    <text evidence="1">The sequence shown here is derived from an EMBL/GenBank/DDBJ whole genome shotgun (WGS) entry which is preliminary data.</text>
</comment>
<sequence>MLDEATARREVESVMPGWPKPASPDPEFVVWKVQEHSRAWIAHFATRRWVASRSISDLSVGSSAFVVDKATGAVHLYGSAPSEYDKFRLWLDENGDPNSI</sequence>
<evidence type="ECO:0008006" key="3">
    <source>
        <dbReference type="Google" id="ProtNLM"/>
    </source>
</evidence>
<evidence type="ECO:0000313" key="2">
    <source>
        <dbReference type="Proteomes" id="UP001500013"/>
    </source>
</evidence>
<name>A0ABN2S093_9MICO</name>
<accession>A0ABN2S093</accession>
<dbReference type="Proteomes" id="UP001500013">
    <property type="component" value="Unassembled WGS sequence"/>
</dbReference>
<proteinExistence type="predicted"/>